<dbReference type="PIRSF" id="PIRSF002599">
    <property type="entry name" value="Cold_shock_A"/>
    <property type="match status" value="1"/>
</dbReference>
<feature type="transmembrane region" description="Helical" evidence="1">
    <location>
        <begin position="64"/>
        <end position="86"/>
    </location>
</feature>
<protein>
    <submittedName>
        <fullName evidence="2">DUF1294 domain-containing protein</fullName>
    </submittedName>
</protein>
<feature type="transmembrane region" description="Helical" evidence="1">
    <location>
        <begin position="34"/>
        <end position="58"/>
    </location>
</feature>
<feature type="transmembrane region" description="Helical" evidence="1">
    <location>
        <begin position="6"/>
        <end position="22"/>
    </location>
</feature>
<proteinExistence type="predicted"/>
<dbReference type="InterPro" id="IPR012156">
    <property type="entry name" value="Cold_shock_CspA"/>
</dbReference>
<accession>A0ABD4RI44</accession>
<evidence type="ECO:0000313" key="2">
    <source>
        <dbReference type="EMBL" id="MBX7290930.1"/>
    </source>
</evidence>
<dbReference type="Proteomes" id="UP000775179">
    <property type="component" value="Unassembled WGS sequence"/>
</dbReference>
<evidence type="ECO:0000256" key="1">
    <source>
        <dbReference type="SAM" id="Phobius"/>
    </source>
</evidence>
<dbReference type="AlphaFoldDB" id="A0ABD4RI44"/>
<sequence>MYNILKIYFLAINLFAMIIMFVDKKKAIKKHWRISEFNLLLIALLGGSIGEYIGMYLFRHKTKHIKFTLGIPVIFLLQILILISFIK</sequence>
<dbReference type="EMBL" id="JAIFTX010000014">
    <property type="protein sequence ID" value="MBX7290930.1"/>
    <property type="molecule type" value="Genomic_DNA"/>
</dbReference>
<comment type="caution">
    <text evidence="2">The sequence shown here is derived from an EMBL/GenBank/DDBJ whole genome shotgun (WGS) entry which is preliminary data.</text>
</comment>
<dbReference type="Pfam" id="PF06961">
    <property type="entry name" value="DUF1294"/>
    <property type="match status" value="1"/>
</dbReference>
<keyword evidence="1" id="KW-1133">Transmembrane helix</keyword>
<keyword evidence="1" id="KW-0812">Transmembrane</keyword>
<name>A0ABD4RI44_9CLOT</name>
<dbReference type="InterPro" id="IPR010718">
    <property type="entry name" value="DUF1294"/>
</dbReference>
<keyword evidence="1" id="KW-0472">Membrane</keyword>
<evidence type="ECO:0000313" key="3">
    <source>
        <dbReference type="Proteomes" id="UP000775179"/>
    </source>
</evidence>
<dbReference type="KEGG" id="cchv:BTM20_08815"/>
<organism evidence="2 3">
    <name type="scientific">Clostridium chauvoei</name>
    <dbReference type="NCBI Taxonomy" id="46867"/>
    <lineage>
        <taxon>Bacteria</taxon>
        <taxon>Bacillati</taxon>
        <taxon>Bacillota</taxon>
        <taxon>Clostridia</taxon>
        <taxon>Eubacteriales</taxon>
        <taxon>Clostridiaceae</taxon>
        <taxon>Clostridium</taxon>
    </lineage>
</organism>
<reference evidence="2 3" key="1">
    <citation type="submission" date="2021-08" db="EMBL/GenBank/DDBJ databases">
        <title>Genome sequence analysis of Clostridium chauvoei strains of European origin and evaluation of typing options for outbreak investigations.</title>
        <authorList>
            <person name="Abdel-Glil M."/>
            <person name="Thomas P."/>
            <person name="Seyboldt C."/>
        </authorList>
    </citation>
    <scope>NUCLEOTIDE SEQUENCE [LARGE SCALE GENOMIC DNA]</scope>
    <source>
        <strain evidence="2 3">S0260-09</strain>
    </source>
</reference>
<gene>
    <name evidence="2" type="ORF">K4H94_07720</name>
</gene>